<feature type="transmembrane region" description="Helical" evidence="1">
    <location>
        <begin position="5"/>
        <end position="26"/>
    </location>
</feature>
<dbReference type="AlphaFoldDB" id="A0A0V0R9J2"/>
<sequence length="167" mass="21318">MNQTLFFSFFNLLYNLQFFHYCYYYIYNLNQNQAFQLPMYQNLLPYYSFTYILNFLFHFHQFFSNFLKKLTLSYYLNQSYFPYYRFESFYFFLKNYVHQLNKINFIHYLQDFNFYFFLHQFYFQPINYFSLQICQNQQELKLQKHHKIPLLRFNSNLYFLALIFLLL</sequence>
<dbReference type="InParanoid" id="A0A0V0R9J2"/>
<evidence type="ECO:0000256" key="1">
    <source>
        <dbReference type="SAM" id="Phobius"/>
    </source>
</evidence>
<keyword evidence="1" id="KW-0812">Transmembrane</keyword>
<dbReference type="Proteomes" id="UP000054937">
    <property type="component" value="Unassembled WGS sequence"/>
</dbReference>
<accession>A0A0V0R9J2</accession>
<name>A0A0V0R9J2_PSEPJ</name>
<keyword evidence="3" id="KW-1185">Reference proteome</keyword>
<feature type="transmembrane region" description="Helical" evidence="1">
    <location>
        <begin position="46"/>
        <end position="67"/>
    </location>
</feature>
<proteinExistence type="predicted"/>
<organism evidence="2 3">
    <name type="scientific">Pseudocohnilembus persalinus</name>
    <name type="common">Ciliate</name>
    <dbReference type="NCBI Taxonomy" id="266149"/>
    <lineage>
        <taxon>Eukaryota</taxon>
        <taxon>Sar</taxon>
        <taxon>Alveolata</taxon>
        <taxon>Ciliophora</taxon>
        <taxon>Intramacronucleata</taxon>
        <taxon>Oligohymenophorea</taxon>
        <taxon>Scuticociliatia</taxon>
        <taxon>Philasterida</taxon>
        <taxon>Pseudocohnilembidae</taxon>
        <taxon>Pseudocohnilembus</taxon>
    </lineage>
</organism>
<reference evidence="2 3" key="1">
    <citation type="journal article" date="2015" name="Sci. Rep.">
        <title>Genome of the facultative scuticociliatosis pathogen Pseudocohnilembus persalinus provides insight into its virulence through horizontal gene transfer.</title>
        <authorList>
            <person name="Xiong J."/>
            <person name="Wang G."/>
            <person name="Cheng J."/>
            <person name="Tian M."/>
            <person name="Pan X."/>
            <person name="Warren A."/>
            <person name="Jiang C."/>
            <person name="Yuan D."/>
            <person name="Miao W."/>
        </authorList>
    </citation>
    <scope>NUCLEOTIDE SEQUENCE [LARGE SCALE GENOMIC DNA]</scope>
    <source>
        <strain evidence="2">36N120E</strain>
    </source>
</reference>
<keyword evidence="1" id="KW-1133">Transmembrane helix</keyword>
<gene>
    <name evidence="2" type="ORF">PPERSA_10901</name>
</gene>
<evidence type="ECO:0000313" key="3">
    <source>
        <dbReference type="Proteomes" id="UP000054937"/>
    </source>
</evidence>
<keyword evidence="1" id="KW-0472">Membrane</keyword>
<dbReference type="EMBL" id="LDAU01000006">
    <property type="protein sequence ID" value="KRX11134.1"/>
    <property type="molecule type" value="Genomic_DNA"/>
</dbReference>
<evidence type="ECO:0000313" key="2">
    <source>
        <dbReference type="EMBL" id="KRX11134.1"/>
    </source>
</evidence>
<evidence type="ECO:0008006" key="4">
    <source>
        <dbReference type="Google" id="ProtNLM"/>
    </source>
</evidence>
<comment type="caution">
    <text evidence="2">The sequence shown here is derived from an EMBL/GenBank/DDBJ whole genome shotgun (WGS) entry which is preliminary data.</text>
</comment>
<protein>
    <recommendedName>
        <fullName evidence="4">Transmembrane protein</fullName>
    </recommendedName>
</protein>